<protein>
    <submittedName>
        <fullName evidence="4">PDZ domain-containing protein</fullName>
    </submittedName>
</protein>
<dbReference type="GO" id="GO:0004176">
    <property type="term" value="F:ATP-dependent peptidase activity"/>
    <property type="evidence" value="ECO:0007669"/>
    <property type="project" value="InterPro"/>
</dbReference>
<dbReference type="GO" id="GO:0004252">
    <property type="term" value="F:serine-type endopeptidase activity"/>
    <property type="evidence" value="ECO:0007669"/>
    <property type="project" value="InterPro"/>
</dbReference>
<feature type="domain" description="PDZ" evidence="3">
    <location>
        <begin position="161"/>
        <end position="225"/>
    </location>
</feature>
<dbReference type="AlphaFoldDB" id="A0A553JYI3"/>
<dbReference type="GO" id="GO:0006508">
    <property type="term" value="P:proteolysis"/>
    <property type="evidence" value="ECO:0007669"/>
    <property type="project" value="InterPro"/>
</dbReference>
<dbReference type="InterPro" id="IPR020568">
    <property type="entry name" value="Ribosomal_Su5_D2-typ_SF"/>
</dbReference>
<keyword evidence="1" id="KW-0812">Transmembrane</keyword>
<dbReference type="Proteomes" id="UP000317638">
    <property type="component" value="Unassembled WGS sequence"/>
</dbReference>
<dbReference type="InterPro" id="IPR001478">
    <property type="entry name" value="PDZ"/>
</dbReference>
<evidence type="ECO:0000259" key="3">
    <source>
        <dbReference type="Pfam" id="PF13180"/>
    </source>
</evidence>
<dbReference type="InterPro" id="IPR014721">
    <property type="entry name" value="Ribsml_uS5_D2-typ_fold_subgr"/>
</dbReference>
<dbReference type="GO" id="GO:0030163">
    <property type="term" value="P:protein catabolic process"/>
    <property type="evidence" value="ECO:0007669"/>
    <property type="project" value="InterPro"/>
</dbReference>
<dbReference type="EMBL" id="VKKG01000005">
    <property type="protein sequence ID" value="TRY17494.1"/>
    <property type="molecule type" value="Genomic_DNA"/>
</dbReference>
<gene>
    <name evidence="4" type="ORF">FOJ82_13300</name>
</gene>
<dbReference type="Pfam" id="PF13180">
    <property type="entry name" value="PDZ_2"/>
    <property type="match status" value="1"/>
</dbReference>
<dbReference type="InterPro" id="IPR027065">
    <property type="entry name" value="Lon_Prtase"/>
</dbReference>
<feature type="transmembrane region" description="Helical" evidence="1">
    <location>
        <begin position="26"/>
        <end position="48"/>
    </location>
</feature>
<proteinExistence type="predicted"/>
<evidence type="ECO:0000256" key="1">
    <source>
        <dbReference type="SAM" id="Phobius"/>
    </source>
</evidence>
<feature type="domain" description="Lon proteolytic" evidence="2">
    <location>
        <begin position="261"/>
        <end position="350"/>
    </location>
</feature>
<accession>A0A553JYI3</accession>
<keyword evidence="5" id="KW-1185">Reference proteome</keyword>
<dbReference type="SUPFAM" id="SSF50156">
    <property type="entry name" value="PDZ domain-like"/>
    <property type="match status" value="1"/>
</dbReference>
<dbReference type="Gene3D" id="3.30.230.10">
    <property type="match status" value="1"/>
</dbReference>
<keyword evidence="1" id="KW-0472">Membrane</keyword>
<dbReference type="InterPro" id="IPR036034">
    <property type="entry name" value="PDZ_sf"/>
</dbReference>
<organism evidence="4 5">
    <name type="scientific">Tessaracoccus rhinocerotis</name>
    <dbReference type="NCBI Taxonomy" id="1689449"/>
    <lineage>
        <taxon>Bacteria</taxon>
        <taxon>Bacillati</taxon>
        <taxon>Actinomycetota</taxon>
        <taxon>Actinomycetes</taxon>
        <taxon>Propionibacteriales</taxon>
        <taxon>Propionibacteriaceae</taxon>
        <taxon>Tessaracoccus</taxon>
    </lineage>
</organism>
<name>A0A553JYI3_9ACTN</name>
<reference evidence="4 5" key="1">
    <citation type="submission" date="2019-07" db="EMBL/GenBank/DDBJ databases">
        <authorList>
            <person name="Zhou L.-Y."/>
        </authorList>
    </citation>
    <scope>NUCLEOTIDE SEQUENCE [LARGE SCALE GENOMIC DNA]</scope>
    <source>
        <strain evidence="4 5">YIM 101269</strain>
    </source>
</reference>
<evidence type="ECO:0000259" key="2">
    <source>
        <dbReference type="Pfam" id="PF05362"/>
    </source>
</evidence>
<evidence type="ECO:0000313" key="4">
    <source>
        <dbReference type="EMBL" id="TRY17494.1"/>
    </source>
</evidence>
<dbReference type="GO" id="GO:0005524">
    <property type="term" value="F:ATP binding"/>
    <property type="evidence" value="ECO:0007669"/>
    <property type="project" value="InterPro"/>
</dbReference>
<dbReference type="SUPFAM" id="SSF54211">
    <property type="entry name" value="Ribosomal protein S5 domain 2-like"/>
    <property type="match status" value="1"/>
</dbReference>
<comment type="caution">
    <text evidence="4">The sequence shown here is derived from an EMBL/GenBank/DDBJ whole genome shotgun (WGS) entry which is preliminary data.</text>
</comment>
<sequence length="368" mass="38697">MALPPWLVRLATVGCRRLKGGSMSRNVVAIVSSILFVVLAALIVLVPVPVVTWRPGETIDVLGADEDGPLLQVNGLENYPTRGELRLTTVSRSSVDASVSLPEALIAHLAPDSEALPRDVVYPPGKSNEQVREEAVASMDSSRDHAVVAALRAAGQPVTEMPMVSSVVLAGPSNGKLHAGDLIESIDGQVVSTRDDVAEVIRNRSVGDPVVFKVVRDGAQLTVSVVTTANADSQPYAGIGVDVGYLFAPQVEYRIDPAVVGPSAGLVFSLAIYDKITEGSLIGDHVVAITGEVDASGKVEGIGGIRAKIRGAERAGATIFVLPMETCKNIGDFRTDLRLVPVDTLKDAIAALQLIKEGQSDMEVPTCE</sequence>
<keyword evidence="1" id="KW-1133">Transmembrane helix</keyword>
<dbReference type="PANTHER" id="PTHR10046">
    <property type="entry name" value="ATP DEPENDENT LON PROTEASE FAMILY MEMBER"/>
    <property type="match status" value="1"/>
</dbReference>
<dbReference type="OrthoDB" id="2356897at2"/>
<evidence type="ECO:0000313" key="5">
    <source>
        <dbReference type="Proteomes" id="UP000317638"/>
    </source>
</evidence>
<dbReference type="Pfam" id="PF05362">
    <property type="entry name" value="Lon_C"/>
    <property type="match status" value="1"/>
</dbReference>
<dbReference type="InterPro" id="IPR008269">
    <property type="entry name" value="Lon_proteolytic"/>
</dbReference>